<organism evidence="4 5">
    <name type="scientific">Streptomyces antnestii</name>
    <dbReference type="NCBI Taxonomy" id="2494256"/>
    <lineage>
        <taxon>Bacteria</taxon>
        <taxon>Bacillati</taxon>
        <taxon>Actinomycetota</taxon>
        <taxon>Actinomycetes</taxon>
        <taxon>Kitasatosporales</taxon>
        <taxon>Streptomycetaceae</taxon>
        <taxon>Streptomyces</taxon>
    </lineage>
</organism>
<keyword evidence="5" id="KW-1185">Reference proteome</keyword>
<evidence type="ECO:0000313" key="5">
    <source>
        <dbReference type="Proteomes" id="UP000283128"/>
    </source>
</evidence>
<evidence type="ECO:0000259" key="3">
    <source>
        <dbReference type="Pfam" id="PF23771"/>
    </source>
</evidence>
<protein>
    <submittedName>
        <fullName evidence="4">DUF2786 domain-containing protein</fullName>
    </submittedName>
</protein>
<dbReference type="Pfam" id="PF10979">
    <property type="entry name" value="DUF2786"/>
    <property type="match status" value="1"/>
</dbReference>
<feature type="domain" description="DUF7168" evidence="3">
    <location>
        <begin position="235"/>
        <end position="328"/>
    </location>
</feature>
<dbReference type="RefSeq" id="WP_127832547.1">
    <property type="nucleotide sequence ID" value="NZ_RZYA01000026.1"/>
</dbReference>
<accession>A0A437P350</accession>
<proteinExistence type="predicted"/>
<evidence type="ECO:0000256" key="1">
    <source>
        <dbReference type="SAM" id="MobiDB-lite"/>
    </source>
</evidence>
<dbReference type="InterPro" id="IPR024498">
    <property type="entry name" value="DUF2786"/>
</dbReference>
<dbReference type="Pfam" id="PF23771">
    <property type="entry name" value="DUF7168"/>
    <property type="match status" value="1"/>
</dbReference>
<feature type="region of interest" description="Disordered" evidence="1">
    <location>
        <begin position="107"/>
        <end position="126"/>
    </location>
</feature>
<gene>
    <name evidence="4" type="ORF">EOT10_35725</name>
</gene>
<dbReference type="OrthoDB" id="3508128at2"/>
<dbReference type="EMBL" id="RZYA01000026">
    <property type="protein sequence ID" value="RVU16719.1"/>
    <property type="molecule type" value="Genomic_DNA"/>
</dbReference>
<dbReference type="InterPro" id="IPR055592">
    <property type="entry name" value="DUF7168"/>
</dbReference>
<comment type="caution">
    <text evidence="4">The sequence shown here is derived from an EMBL/GenBank/DDBJ whole genome shotgun (WGS) entry which is preliminary data.</text>
</comment>
<name>A0A437P350_9ACTN</name>
<evidence type="ECO:0000313" key="4">
    <source>
        <dbReference type="EMBL" id="RVU16719.1"/>
    </source>
</evidence>
<dbReference type="AlphaFoldDB" id="A0A437P350"/>
<evidence type="ECO:0000259" key="2">
    <source>
        <dbReference type="Pfam" id="PF10979"/>
    </source>
</evidence>
<feature type="domain" description="DUF2786" evidence="2">
    <location>
        <begin position="172"/>
        <end position="208"/>
    </location>
</feature>
<dbReference type="Proteomes" id="UP000283128">
    <property type="component" value="Unassembled WGS sequence"/>
</dbReference>
<sequence>MTERTTRATVEQAFAAALYGEGAEAGLDTGASLLAADPSADTQLALRGQEFVRRAWERGWQPADVVRLVVRDLDEAPHAHIAARLIRAETARYAHLPPRWDAQLADLPGLPQDAAPGKGSGSGSGPRLDRFSYATAVLELYRLLLRLPPIEAVGPVPGESVARPVAGEPRELARIRALLAKAEATGYPPEAEALSAKAQELMARHSVDAALLAARTHAKDVPGACRIGVDAPYETAKAALLDAVASANRCRAVWNSGFGFSTVVGFESDLEAVELLHTSLLVQGTAAMTRAEAEQRAGGRKRTKTFRQAFLAAYAHRIGDRLAAVAEEVTGQSQEGGLLPVLAARDVAVTDRTDAMFPQVVTTRVRGVSDGAGWAEGVAAADRARVSDRAEVRGGTKRG</sequence>
<reference evidence="4 5" key="1">
    <citation type="submission" date="2019-01" db="EMBL/GenBank/DDBJ databases">
        <title>Genome sequences of Streptomyces and Rhizobium isolates collected from root and soil.</title>
        <authorList>
            <person name="Chhettri S."/>
            <person name="Sevigny J.L."/>
            <person name="Sen A."/>
            <person name="Ennis N."/>
            <person name="Tisa L."/>
        </authorList>
    </citation>
    <scope>NUCLEOTIDE SEQUENCE [LARGE SCALE GENOMIC DNA]</scope>
    <source>
        <strain evidence="4 5">San01</strain>
    </source>
</reference>